<keyword evidence="1" id="KW-0812">Transmembrane</keyword>
<keyword evidence="1" id="KW-1133">Transmembrane helix</keyword>
<gene>
    <name evidence="3" type="ORF">I6H43_00220</name>
</gene>
<name>A0A7T4AA03_AERJA</name>
<proteinExistence type="predicted"/>
<evidence type="ECO:0000313" key="3">
    <source>
        <dbReference type="EMBL" id="QQB20028.1"/>
    </source>
</evidence>
<keyword evidence="1" id="KW-0472">Membrane</keyword>
<protein>
    <submittedName>
        <fullName evidence="3">Flexible pilin</fullName>
    </submittedName>
</protein>
<feature type="transmembrane region" description="Helical" evidence="1">
    <location>
        <begin position="50"/>
        <end position="70"/>
    </location>
</feature>
<dbReference type="RefSeq" id="WP_042030984.1">
    <property type="nucleotide sequence ID" value="NZ_CAWMFX010000025.1"/>
</dbReference>
<accession>A0A7T4AA03</accession>
<feature type="signal peptide" evidence="2">
    <location>
        <begin position="1"/>
        <end position="26"/>
    </location>
</feature>
<keyword evidence="2" id="KW-0732">Signal</keyword>
<evidence type="ECO:0000256" key="2">
    <source>
        <dbReference type="SAM" id="SignalP"/>
    </source>
</evidence>
<dbReference type="GeneID" id="69549664"/>
<feature type="chain" id="PRO_5047511728" evidence="2">
    <location>
        <begin position="27"/>
        <end position="73"/>
    </location>
</feature>
<dbReference type="Proteomes" id="UP000595481">
    <property type="component" value="Chromosome"/>
</dbReference>
<keyword evidence="4" id="KW-1185">Reference proteome</keyword>
<sequence>MKKVSGLFRNACIAAVFGLTANAAMAEGTSLADAAGKAMEAAQADVASTSPKVLLVVAMVAATGIVISLIRKA</sequence>
<organism evidence="3 4">
    <name type="scientific">Aeromonas jandaei</name>
    <dbReference type="NCBI Taxonomy" id="650"/>
    <lineage>
        <taxon>Bacteria</taxon>
        <taxon>Pseudomonadati</taxon>
        <taxon>Pseudomonadota</taxon>
        <taxon>Gammaproteobacteria</taxon>
        <taxon>Aeromonadales</taxon>
        <taxon>Aeromonadaceae</taxon>
        <taxon>Aeromonas</taxon>
    </lineage>
</organism>
<evidence type="ECO:0000313" key="4">
    <source>
        <dbReference type="Proteomes" id="UP000595481"/>
    </source>
</evidence>
<evidence type="ECO:0000256" key="1">
    <source>
        <dbReference type="SAM" id="Phobius"/>
    </source>
</evidence>
<dbReference type="EMBL" id="CP066092">
    <property type="protein sequence ID" value="QQB20028.1"/>
    <property type="molecule type" value="Genomic_DNA"/>
</dbReference>
<reference evidence="3 4" key="1">
    <citation type="submission" date="2020-12" db="EMBL/GenBank/DDBJ databases">
        <title>FDA dAtabase for Regulatory Grade micrObial Sequences (FDA-ARGOS): Supporting development and validation of Infectious Disease Dx tests.</title>
        <authorList>
            <person name="Sproer C."/>
            <person name="Gronow S."/>
            <person name="Severitt S."/>
            <person name="Schroder I."/>
            <person name="Tallon L."/>
            <person name="Sadzewicz L."/>
            <person name="Zhao X."/>
            <person name="Boylan J."/>
            <person name="Ott S."/>
            <person name="Bowen H."/>
            <person name="Vavikolanu K."/>
            <person name="Mehta A."/>
            <person name="Aluvathingal J."/>
            <person name="Nadendla S."/>
            <person name="Lowell S."/>
            <person name="Myers T."/>
            <person name="Yan Y."/>
            <person name="Sichtig H."/>
        </authorList>
    </citation>
    <scope>NUCLEOTIDE SEQUENCE [LARGE SCALE GENOMIC DNA]</scope>
    <source>
        <strain evidence="3 4">FDAARGOS_986</strain>
    </source>
</reference>